<feature type="modified residue" description="4-aspartylphosphate" evidence="1">
    <location>
        <position position="54"/>
    </location>
</feature>
<dbReference type="InterPro" id="IPR046947">
    <property type="entry name" value="LytR-like"/>
</dbReference>
<evidence type="ECO:0000259" key="2">
    <source>
        <dbReference type="PROSITE" id="PS50110"/>
    </source>
</evidence>
<evidence type="ECO:0000313" key="5">
    <source>
        <dbReference type="Proteomes" id="UP000192934"/>
    </source>
</evidence>
<gene>
    <name evidence="4" type="ORF">SAMN06295910_1972</name>
</gene>
<evidence type="ECO:0000256" key="1">
    <source>
        <dbReference type="PROSITE-ProRule" id="PRU00169"/>
    </source>
</evidence>
<dbReference type="OrthoDB" id="9786101at2"/>
<name>A0A1X7GKK4_9SPHN</name>
<dbReference type="PANTHER" id="PTHR37299">
    <property type="entry name" value="TRANSCRIPTIONAL REGULATOR-RELATED"/>
    <property type="match status" value="1"/>
</dbReference>
<dbReference type="PANTHER" id="PTHR37299:SF1">
    <property type="entry name" value="STAGE 0 SPORULATION PROTEIN A HOMOLOG"/>
    <property type="match status" value="1"/>
</dbReference>
<dbReference type="Pfam" id="PF04397">
    <property type="entry name" value="LytTR"/>
    <property type="match status" value="1"/>
</dbReference>
<feature type="domain" description="HTH LytTR-type" evidence="3">
    <location>
        <begin position="133"/>
        <end position="237"/>
    </location>
</feature>
<dbReference type="AlphaFoldDB" id="A0A1X7GKK4"/>
<organism evidence="4 5">
    <name type="scientific">Allosphingosinicella indica</name>
    <dbReference type="NCBI Taxonomy" id="941907"/>
    <lineage>
        <taxon>Bacteria</taxon>
        <taxon>Pseudomonadati</taxon>
        <taxon>Pseudomonadota</taxon>
        <taxon>Alphaproteobacteria</taxon>
        <taxon>Sphingomonadales</taxon>
        <taxon>Sphingomonadaceae</taxon>
        <taxon>Allosphingosinicella</taxon>
    </lineage>
</organism>
<dbReference type="PROSITE" id="PS50110">
    <property type="entry name" value="RESPONSE_REGULATORY"/>
    <property type="match status" value="1"/>
</dbReference>
<sequence>MIRAAIVEDVPLARDRLRRMLAAHRDIRIVGAAPSLAAARDMLRSAEPDLVFLDVQLPDGEGPELLYPMPPAARPLIIFLTARADYALPAFDLEAVDYLLKPAGETELARALDRVRARIRPDAPEPDPAETHIAVRDGRRTDLVPLAEIDYVDVAGHYLCLHAGRDVHLIREPIAALADRLAPAGFLRCHRSALVRTGAIVALVDRRNGDADLTLASGAVVPLSRTYRPALEAALAAAKR</sequence>
<dbReference type="InterPro" id="IPR011006">
    <property type="entry name" value="CheY-like_superfamily"/>
</dbReference>
<reference evidence="5" key="1">
    <citation type="submission" date="2017-04" db="EMBL/GenBank/DDBJ databases">
        <authorList>
            <person name="Varghese N."/>
            <person name="Submissions S."/>
        </authorList>
    </citation>
    <scope>NUCLEOTIDE SEQUENCE [LARGE SCALE GENOMIC DNA]</scope>
    <source>
        <strain evidence="5">Dd16</strain>
    </source>
</reference>
<evidence type="ECO:0000259" key="3">
    <source>
        <dbReference type="PROSITE" id="PS50930"/>
    </source>
</evidence>
<dbReference type="Gene3D" id="3.40.50.2300">
    <property type="match status" value="1"/>
</dbReference>
<dbReference type="InterPro" id="IPR001789">
    <property type="entry name" value="Sig_transdc_resp-reg_receiver"/>
</dbReference>
<feature type="domain" description="Response regulatory" evidence="2">
    <location>
        <begin position="3"/>
        <end position="116"/>
    </location>
</feature>
<dbReference type="PROSITE" id="PS50930">
    <property type="entry name" value="HTH_LYTTR"/>
    <property type="match status" value="1"/>
</dbReference>
<dbReference type="GO" id="GO:0000156">
    <property type="term" value="F:phosphorelay response regulator activity"/>
    <property type="evidence" value="ECO:0007669"/>
    <property type="project" value="InterPro"/>
</dbReference>
<protein>
    <submittedName>
        <fullName evidence="4">Two component transcriptional regulator, LytTR family</fullName>
    </submittedName>
</protein>
<dbReference type="Proteomes" id="UP000192934">
    <property type="component" value="Chromosome I"/>
</dbReference>
<dbReference type="RefSeq" id="WP_085218613.1">
    <property type="nucleotide sequence ID" value="NZ_LT840185.1"/>
</dbReference>
<evidence type="ECO:0000313" key="4">
    <source>
        <dbReference type="EMBL" id="SMF71109.1"/>
    </source>
</evidence>
<dbReference type="STRING" id="941907.SAMN06295910_1972"/>
<dbReference type="GO" id="GO:0003677">
    <property type="term" value="F:DNA binding"/>
    <property type="evidence" value="ECO:0007669"/>
    <property type="project" value="InterPro"/>
</dbReference>
<dbReference type="SUPFAM" id="SSF52172">
    <property type="entry name" value="CheY-like"/>
    <property type="match status" value="1"/>
</dbReference>
<dbReference type="Pfam" id="PF00072">
    <property type="entry name" value="Response_reg"/>
    <property type="match status" value="1"/>
</dbReference>
<dbReference type="EMBL" id="LT840185">
    <property type="protein sequence ID" value="SMF71109.1"/>
    <property type="molecule type" value="Genomic_DNA"/>
</dbReference>
<dbReference type="SMART" id="SM00448">
    <property type="entry name" value="REC"/>
    <property type="match status" value="1"/>
</dbReference>
<accession>A0A1X7GKK4</accession>
<keyword evidence="1" id="KW-0597">Phosphoprotein</keyword>
<proteinExistence type="predicted"/>
<keyword evidence="5" id="KW-1185">Reference proteome</keyword>
<dbReference type="InterPro" id="IPR007492">
    <property type="entry name" value="LytTR_DNA-bd_dom"/>
</dbReference>
<dbReference type="SMART" id="SM00850">
    <property type="entry name" value="LytTR"/>
    <property type="match status" value="1"/>
</dbReference>
<dbReference type="Gene3D" id="2.40.50.1020">
    <property type="entry name" value="LytTr DNA-binding domain"/>
    <property type="match status" value="1"/>
</dbReference>